<dbReference type="InterPro" id="IPR002347">
    <property type="entry name" value="SDR_fam"/>
</dbReference>
<feature type="transmembrane region" description="Helical" evidence="4">
    <location>
        <begin position="12"/>
        <end position="30"/>
    </location>
</feature>
<accession>A0A3A6VBZ9</accession>
<dbReference type="EMBL" id="QWDR01000002">
    <property type="protein sequence ID" value="RJY29951.1"/>
    <property type="molecule type" value="Genomic_DNA"/>
</dbReference>
<dbReference type="Gene3D" id="3.40.50.720">
    <property type="entry name" value="NAD(P)-binding Rossmann-like Domain"/>
    <property type="match status" value="1"/>
</dbReference>
<comment type="similarity">
    <text evidence="1 3">Belongs to the short-chain dehydrogenases/reductases (SDR) family.</text>
</comment>
<dbReference type="PRINTS" id="PR00081">
    <property type="entry name" value="GDHRDH"/>
</dbReference>
<evidence type="ECO:0000313" key="5">
    <source>
        <dbReference type="EMBL" id="RJY29951.1"/>
    </source>
</evidence>
<dbReference type="GO" id="GO:0016491">
    <property type="term" value="F:oxidoreductase activity"/>
    <property type="evidence" value="ECO:0007669"/>
    <property type="project" value="UniProtKB-KW"/>
</dbReference>
<dbReference type="GO" id="GO:0016020">
    <property type="term" value="C:membrane"/>
    <property type="evidence" value="ECO:0007669"/>
    <property type="project" value="TreeGrafter"/>
</dbReference>
<keyword evidence="4" id="KW-0472">Membrane</keyword>
<evidence type="ECO:0000256" key="2">
    <source>
        <dbReference type="ARBA" id="ARBA00023002"/>
    </source>
</evidence>
<keyword evidence="2" id="KW-0560">Oxidoreductase</keyword>
<dbReference type="PRINTS" id="PR00080">
    <property type="entry name" value="SDRFAMILY"/>
</dbReference>
<dbReference type="PANTHER" id="PTHR44196">
    <property type="entry name" value="DEHYDROGENASE/REDUCTASE SDR FAMILY MEMBER 7B"/>
    <property type="match status" value="1"/>
</dbReference>
<reference evidence="5 6" key="1">
    <citation type="submission" date="2018-08" db="EMBL/GenBank/DDBJ databases">
        <title>Genome Sequences of Legionella pneumophila subsp. pneumophila Isolates, Recovered from a Drinking Water System in a Large Builging.</title>
        <authorList>
            <person name="Gomez-Alvarez V."/>
            <person name="Boczek L."/>
            <person name="King D."/>
            <person name="Pemberton A."/>
            <person name="Pfaller S."/>
            <person name="Rodgers M."/>
            <person name="Santodomingo J."/>
            <person name="Revetta R."/>
        </authorList>
    </citation>
    <scope>NUCLEOTIDE SEQUENCE [LARGE SCALE GENOMIC DNA]</scope>
    <source>
        <strain evidence="5 6">L01C.1</strain>
    </source>
</reference>
<dbReference type="Pfam" id="PF00106">
    <property type="entry name" value="adh_short"/>
    <property type="match status" value="1"/>
</dbReference>
<keyword evidence="4" id="KW-1133">Transmembrane helix</keyword>
<dbReference type="CDD" id="cd05233">
    <property type="entry name" value="SDR_c"/>
    <property type="match status" value="1"/>
</dbReference>
<dbReference type="AlphaFoldDB" id="A0A3A6VBZ9"/>
<evidence type="ECO:0000313" key="6">
    <source>
        <dbReference type="Proteomes" id="UP000277145"/>
    </source>
</evidence>
<evidence type="ECO:0000256" key="3">
    <source>
        <dbReference type="RuleBase" id="RU000363"/>
    </source>
</evidence>
<evidence type="ECO:0000256" key="1">
    <source>
        <dbReference type="ARBA" id="ARBA00006484"/>
    </source>
</evidence>
<evidence type="ECO:0000256" key="4">
    <source>
        <dbReference type="SAM" id="Phobius"/>
    </source>
</evidence>
<proteinExistence type="inferred from homology"/>
<dbReference type="SUPFAM" id="SSF51735">
    <property type="entry name" value="NAD(P)-binding Rossmann-fold domains"/>
    <property type="match status" value="1"/>
</dbReference>
<dbReference type="Proteomes" id="UP000277145">
    <property type="component" value="Unassembled WGS sequence"/>
</dbReference>
<dbReference type="PANTHER" id="PTHR44196:SF1">
    <property type="entry name" value="DEHYDROGENASE_REDUCTASE SDR FAMILY MEMBER 7B"/>
    <property type="match status" value="1"/>
</dbReference>
<dbReference type="OMA" id="AVHVVCP"/>
<organism evidence="5 6">
    <name type="scientific">Legionella pneumophila subsp. pneumophila</name>
    <dbReference type="NCBI Taxonomy" id="91891"/>
    <lineage>
        <taxon>Bacteria</taxon>
        <taxon>Pseudomonadati</taxon>
        <taxon>Pseudomonadota</taxon>
        <taxon>Gammaproteobacteria</taxon>
        <taxon>Legionellales</taxon>
        <taxon>Legionellaceae</taxon>
        <taxon>Legionella</taxon>
    </lineage>
</organism>
<comment type="caution">
    <text evidence="5">The sequence shown here is derived from an EMBL/GenBank/DDBJ whole genome shotgun (WGS) entry which is preliminary data.</text>
</comment>
<protein>
    <submittedName>
        <fullName evidence="5">SDR family NAD(P)-dependent oxidoreductase</fullName>
    </submittedName>
</protein>
<sequence>MKKRALNFCKVFYMNVVIITGAASGIGHALSQVCLSNGKTIVMVDKNQDKLHTEAQSFMTKFSPEHVICFACDVTQPSEVERLAEYSCKQLGQVDWIFNNAGIIGNLLPAWELQENDINQVMQVNLHGMLNIIRSFMPYLFKQNFRSHIINMASLYALCTGSQMAAYSMSKHAVLALSESLYFDLNRLKKPVDVSVVFPSFTDTSLLASSGKLNHSPIHNQLNNLLAHSRPAIEVAEHIVREVEQKRFYILPDKEVKGYCEDRTKAILLQENPHRNSVEQLMCSLLKRQSSEANL</sequence>
<dbReference type="InterPro" id="IPR036291">
    <property type="entry name" value="NAD(P)-bd_dom_sf"/>
</dbReference>
<gene>
    <name evidence="5" type="ORF">D1H98_13090</name>
</gene>
<name>A0A3A6VBZ9_LEGPN</name>
<keyword evidence="4" id="KW-0812">Transmembrane</keyword>